<dbReference type="Proteomes" id="UP000061660">
    <property type="component" value="Chromosome"/>
</dbReference>
<dbReference type="KEGG" id="pnp:IJ22_18020"/>
<evidence type="ECO:0000313" key="2">
    <source>
        <dbReference type="Proteomes" id="UP000061660"/>
    </source>
</evidence>
<dbReference type="RefSeq" id="WP_160327358.1">
    <property type="nucleotide sequence ID" value="NZ_CP013652.1"/>
</dbReference>
<protein>
    <submittedName>
        <fullName evidence="1">Uncharacterized protein</fullName>
    </submittedName>
</protein>
<reference evidence="1 2" key="2">
    <citation type="journal article" date="2016" name="Genome Announc.">
        <title>Complete Genome Sequences of Two Interactive Moderate Thermophiles, Paenibacillus napthalenovorans 32O-Y and Paenibacillus sp. 32O-W.</title>
        <authorList>
            <person name="Butler R.R.III."/>
            <person name="Wang J."/>
            <person name="Stark B.C."/>
            <person name="Pombert J.F."/>
        </authorList>
    </citation>
    <scope>NUCLEOTIDE SEQUENCE [LARGE SCALE GENOMIC DNA]</scope>
    <source>
        <strain evidence="1 2">32O-Y</strain>
    </source>
</reference>
<dbReference type="AlphaFoldDB" id="A0A0U2M3Y0"/>
<dbReference type="EMBL" id="CP013652">
    <property type="protein sequence ID" value="ALS22176.1"/>
    <property type="molecule type" value="Genomic_DNA"/>
</dbReference>
<dbReference type="STRING" id="162209.IJ22_18020"/>
<proteinExistence type="predicted"/>
<gene>
    <name evidence="1" type="ORF">IJ22_18020</name>
</gene>
<keyword evidence="2" id="KW-1185">Reference proteome</keyword>
<reference evidence="2" key="1">
    <citation type="submission" date="2015-12" db="EMBL/GenBank/DDBJ databases">
        <title>Complete genome sequences of two moderately thermophilic Paenibacillus species.</title>
        <authorList>
            <person name="Butler R.III."/>
            <person name="Wang J."/>
            <person name="Stark B.C."/>
            <person name="Pombert J.-F."/>
        </authorList>
    </citation>
    <scope>NUCLEOTIDE SEQUENCE [LARGE SCALE GENOMIC DNA]</scope>
    <source>
        <strain evidence="2">32O-Y</strain>
    </source>
</reference>
<evidence type="ECO:0000313" key="1">
    <source>
        <dbReference type="EMBL" id="ALS22176.1"/>
    </source>
</evidence>
<sequence>MKNRETVKIGSFRDFDIYKRDDLNMYIKFHETGDVYTMGFEEGTLIKISNLLKEKIGL</sequence>
<organism evidence="1 2">
    <name type="scientific">Paenibacillus naphthalenovorans</name>
    <dbReference type="NCBI Taxonomy" id="162209"/>
    <lineage>
        <taxon>Bacteria</taxon>
        <taxon>Bacillati</taxon>
        <taxon>Bacillota</taxon>
        <taxon>Bacilli</taxon>
        <taxon>Bacillales</taxon>
        <taxon>Paenibacillaceae</taxon>
        <taxon>Paenibacillus</taxon>
    </lineage>
</organism>
<dbReference type="PATRIC" id="fig|162209.4.peg.1910"/>
<accession>A0A0U2M3Y0</accession>
<name>A0A0U2M3Y0_9BACL</name>